<feature type="region of interest" description="Disordered" evidence="1">
    <location>
        <begin position="15"/>
        <end position="122"/>
    </location>
</feature>
<dbReference type="EMBL" id="POUI01000009">
    <property type="protein sequence ID" value="PNF82816.1"/>
    <property type="molecule type" value="Genomic_DNA"/>
</dbReference>
<feature type="compositionally biased region" description="Low complexity" evidence="1">
    <location>
        <begin position="43"/>
        <end position="75"/>
    </location>
</feature>
<organism evidence="2 3">
    <name type="scientific">Stutzerimonas decontaminans</name>
    <dbReference type="NCBI Taxonomy" id="3022791"/>
    <lineage>
        <taxon>Bacteria</taxon>
        <taxon>Pseudomonadati</taxon>
        <taxon>Pseudomonadota</taxon>
        <taxon>Gammaproteobacteria</taxon>
        <taxon>Pseudomonadales</taxon>
        <taxon>Pseudomonadaceae</taxon>
        <taxon>Stutzerimonas</taxon>
    </lineage>
</organism>
<name>A0ABX4VRL3_9GAMM</name>
<evidence type="ECO:0008006" key="4">
    <source>
        <dbReference type="Google" id="ProtNLM"/>
    </source>
</evidence>
<proteinExistence type="predicted"/>
<accession>A0ABX4VRL3</accession>
<keyword evidence="3" id="KW-1185">Reference proteome</keyword>
<feature type="compositionally biased region" description="Basic and acidic residues" evidence="1">
    <location>
        <begin position="93"/>
        <end position="113"/>
    </location>
</feature>
<protein>
    <recommendedName>
        <fullName evidence="4">TspB protein</fullName>
    </recommendedName>
</protein>
<comment type="caution">
    <text evidence="2">The sequence shown here is derived from an EMBL/GenBank/DDBJ whole genome shotgun (WGS) entry which is preliminary data.</text>
</comment>
<feature type="compositionally biased region" description="Basic and acidic residues" evidence="1">
    <location>
        <begin position="23"/>
        <end position="42"/>
    </location>
</feature>
<gene>
    <name evidence="2" type="ORF">CXK93_21795</name>
</gene>
<dbReference type="Proteomes" id="UP000236021">
    <property type="component" value="Unassembled WGS sequence"/>
</dbReference>
<reference evidence="2 3" key="1">
    <citation type="submission" date="2018-01" db="EMBL/GenBank/DDBJ databases">
        <title>Denitrification phenotypes of diverse strains of Pseudomonas stutzeri.</title>
        <authorList>
            <person name="Milligan D.A."/>
            <person name="Bergaust L."/>
            <person name="Bakken L.R."/>
            <person name="Frostegard A."/>
        </authorList>
    </citation>
    <scope>NUCLEOTIDE SEQUENCE [LARGE SCALE GENOMIC DNA]</scope>
    <source>
        <strain evidence="2 3">ST27MN3</strain>
    </source>
</reference>
<sequence length="250" mass="26319">MDCDFGTVNGQAVCVPNSPTPKMTEKEVKTEVTEKTNSDGSKETTTTTTTTTTNCTGVGSCSTTTTTNVSNGKTNADGTPGGESSTCTGPDCKAGDGKSQNDRKEEEKSESKVSGDSSCEAPPVCTGDAIQCSILRQNHQQRCADQKWQEIDEQKLMDGVSGEMAGSEYQPFGEQERGAFDLTGMIDTSSTIGGSCPAIPPITFTIQGVTRSVDFGIAMAEICKYASWFSFLLVAFAMRRAAEIVAGGMA</sequence>
<evidence type="ECO:0000256" key="1">
    <source>
        <dbReference type="SAM" id="MobiDB-lite"/>
    </source>
</evidence>
<evidence type="ECO:0000313" key="3">
    <source>
        <dbReference type="Proteomes" id="UP000236021"/>
    </source>
</evidence>
<evidence type="ECO:0000313" key="2">
    <source>
        <dbReference type="EMBL" id="PNF82816.1"/>
    </source>
</evidence>